<dbReference type="SUPFAM" id="SSF57501">
    <property type="entry name" value="Cystine-knot cytokines"/>
    <property type="match status" value="1"/>
</dbReference>
<feature type="region of interest" description="Disordered" evidence="1">
    <location>
        <begin position="67"/>
        <end position="93"/>
    </location>
</feature>
<dbReference type="Proteomes" id="UP000001554">
    <property type="component" value="Chromosome 2"/>
</dbReference>
<dbReference type="PANTHER" id="PTHR23199:SF12">
    <property type="entry name" value="NEUROTROPHIN 1-RELATED"/>
    <property type="match status" value="1"/>
</dbReference>
<feature type="region of interest" description="Disordered" evidence="1">
    <location>
        <begin position="315"/>
        <end position="340"/>
    </location>
</feature>
<protein>
    <submittedName>
        <fullName evidence="4">Uncharacterized protein LOC118410441</fullName>
    </submittedName>
</protein>
<evidence type="ECO:0000313" key="4">
    <source>
        <dbReference type="RefSeq" id="XP_035668059.1"/>
    </source>
</evidence>
<organism evidence="3 4">
    <name type="scientific">Branchiostoma floridae</name>
    <name type="common">Florida lancelet</name>
    <name type="synonym">Amphioxus</name>
    <dbReference type="NCBI Taxonomy" id="7739"/>
    <lineage>
        <taxon>Eukaryota</taxon>
        <taxon>Metazoa</taxon>
        <taxon>Chordata</taxon>
        <taxon>Cephalochordata</taxon>
        <taxon>Leptocardii</taxon>
        <taxon>Amphioxiformes</taxon>
        <taxon>Branchiostomatidae</taxon>
        <taxon>Branchiostoma</taxon>
    </lineage>
</organism>
<dbReference type="AlphaFoldDB" id="A0A9J7MI11"/>
<gene>
    <name evidence="4" type="primary">LOC118410441</name>
</gene>
<dbReference type="KEGG" id="bfo:118410441"/>
<evidence type="ECO:0000256" key="1">
    <source>
        <dbReference type="SAM" id="MobiDB-lite"/>
    </source>
</evidence>
<dbReference type="PROSITE" id="PS50270">
    <property type="entry name" value="NGF_2"/>
    <property type="match status" value="1"/>
</dbReference>
<dbReference type="Gene3D" id="2.10.90.10">
    <property type="entry name" value="Cystine-knot cytokines"/>
    <property type="match status" value="1"/>
</dbReference>
<dbReference type="GeneID" id="118410441"/>
<dbReference type="PANTHER" id="PTHR23199">
    <property type="entry name" value="NEUROTROPHIN 1-RELATED"/>
    <property type="match status" value="1"/>
</dbReference>
<evidence type="ECO:0000313" key="3">
    <source>
        <dbReference type="Proteomes" id="UP000001554"/>
    </source>
</evidence>
<dbReference type="OrthoDB" id="10003653at2759"/>
<proteinExistence type="predicted"/>
<keyword evidence="2" id="KW-0732">Signal</keyword>
<dbReference type="OMA" id="PDVECET"/>
<reference evidence="3" key="1">
    <citation type="journal article" date="2020" name="Nat. Ecol. Evol.">
        <title>Deeply conserved synteny resolves early events in vertebrate evolution.</title>
        <authorList>
            <person name="Simakov O."/>
            <person name="Marletaz F."/>
            <person name="Yue J.X."/>
            <person name="O'Connell B."/>
            <person name="Jenkins J."/>
            <person name="Brandt A."/>
            <person name="Calef R."/>
            <person name="Tung C.H."/>
            <person name="Huang T.K."/>
            <person name="Schmutz J."/>
            <person name="Satoh N."/>
            <person name="Yu J.K."/>
            <person name="Putnam N.H."/>
            <person name="Green R.E."/>
            <person name="Rokhsar D.S."/>
        </authorList>
    </citation>
    <scope>NUCLEOTIDE SEQUENCE [LARGE SCALE GENOMIC DNA]</scope>
    <source>
        <strain evidence="3">S238N-H82</strain>
    </source>
</reference>
<dbReference type="RefSeq" id="XP_035668059.1">
    <property type="nucleotide sequence ID" value="XM_035812166.1"/>
</dbReference>
<feature type="compositionally biased region" description="Low complexity" evidence="1">
    <location>
        <begin position="67"/>
        <end position="86"/>
    </location>
</feature>
<dbReference type="InterPro" id="IPR029034">
    <property type="entry name" value="Cystine-knot_cytokine"/>
</dbReference>
<dbReference type="InterPro" id="IPR052444">
    <property type="entry name" value="Spz/Toll_ligand-like"/>
</dbReference>
<evidence type="ECO:0000256" key="2">
    <source>
        <dbReference type="SAM" id="SignalP"/>
    </source>
</evidence>
<sequence>MAASVILLACCLSLHSVFGVGHAGISPARDRDRGLSHIRRPGFAWPRGLPKSNPLWRRFWDRFRPKATTVPPTTTAQPTTAATETTTPPPVPVHDSTVVGLCDTKEFSNSLSCKLERDYPDIQESLLTRFGEDVFLEPDRQPAGADGAGTRSCGKRRLTTLHDTKGDELEVGLPDVECETMKPSVVKPGSELVPGSRPDPETAFNPCGYSANMVSPIHAVTVSGETVELWAGTQRGALQQQKFREVKCTSSTPNHQGCEGKCVEESTWHRAVVIKSGDPPKVGWDMIVVKASCSCHVITPRSLFTKFSSLGESEVRVETELDRDETKKTELEGEETEEIS</sequence>
<accession>A0A9J7MI11</accession>
<feature type="compositionally biased region" description="Basic and acidic residues" evidence="1">
    <location>
        <begin position="315"/>
        <end position="331"/>
    </location>
</feature>
<name>A0A9J7MI11_BRAFL</name>
<feature type="signal peptide" evidence="2">
    <location>
        <begin position="1"/>
        <end position="19"/>
    </location>
</feature>
<reference evidence="4" key="2">
    <citation type="submission" date="2025-08" db="UniProtKB">
        <authorList>
            <consortium name="RefSeq"/>
        </authorList>
    </citation>
    <scope>IDENTIFICATION</scope>
    <source>
        <strain evidence="4">S238N-H82</strain>
        <tissue evidence="4">Testes</tissue>
    </source>
</reference>
<keyword evidence="3" id="KW-1185">Reference proteome</keyword>
<feature type="chain" id="PRO_5039920959" evidence="2">
    <location>
        <begin position="20"/>
        <end position="340"/>
    </location>
</feature>